<proteinExistence type="predicted"/>
<dbReference type="EMBL" id="CM042051">
    <property type="protein sequence ID" value="KAI3728049.1"/>
    <property type="molecule type" value="Genomic_DNA"/>
</dbReference>
<sequence>MIREKSADAYINPNIHNYNFFLFTDQVEKAHICRLRQQVGRVLRDDSANPNFASNRRLSSFDRISSVAGEIFRKLHPQTLDLNSSKLRKTGDRKTELDVQ</sequence>
<name>A0ACB9C1I2_ARCLA</name>
<gene>
    <name evidence="1" type="ORF">L6452_16677</name>
</gene>
<organism evidence="1 2">
    <name type="scientific">Arctium lappa</name>
    <name type="common">Greater burdock</name>
    <name type="synonym">Lappa major</name>
    <dbReference type="NCBI Taxonomy" id="4217"/>
    <lineage>
        <taxon>Eukaryota</taxon>
        <taxon>Viridiplantae</taxon>
        <taxon>Streptophyta</taxon>
        <taxon>Embryophyta</taxon>
        <taxon>Tracheophyta</taxon>
        <taxon>Spermatophyta</taxon>
        <taxon>Magnoliopsida</taxon>
        <taxon>eudicotyledons</taxon>
        <taxon>Gunneridae</taxon>
        <taxon>Pentapetalae</taxon>
        <taxon>asterids</taxon>
        <taxon>campanulids</taxon>
        <taxon>Asterales</taxon>
        <taxon>Asteraceae</taxon>
        <taxon>Carduoideae</taxon>
        <taxon>Cardueae</taxon>
        <taxon>Arctiinae</taxon>
        <taxon>Arctium</taxon>
    </lineage>
</organism>
<reference evidence="2" key="1">
    <citation type="journal article" date="2022" name="Mol. Ecol. Resour.">
        <title>The genomes of chicory, endive, great burdock and yacon provide insights into Asteraceae palaeo-polyploidization history and plant inulin production.</title>
        <authorList>
            <person name="Fan W."/>
            <person name="Wang S."/>
            <person name="Wang H."/>
            <person name="Wang A."/>
            <person name="Jiang F."/>
            <person name="Liu H."/>
            <person name="Zhao H."/>
            <person name="Xu D."/>
            <person name="Zhang Y."/>
        </authorList>
    </citation>
    <scope>NUCLEOTIDE SEQUENCE [LARGE SCALE GENOMIC DNA]</scope>
    <source>
        <strain evidence="2">cv. Niubang</strain>
    </source>
</reference>
<evidence type="ECO:0000313" key="2">
    <source>
        <dbReference type="Proteomes" id="UP001055879"/>
    </source>
</evidence>
<comment type="caution">
    <text evidence="1">The sequence shown here is derived from an EMBL/GenBank/DDBJ whole genome shotgun (WGS) entry which is preliminary data.</text>
</comment>
<dbReference type="Proteomes" id="UP001055879">
    <property type="component" value="Linkage Group LG05"/>
</dbReference>
<evidence type="ECO:0000313" key="1">
    <source>
        <dbReference type="EMBL" id="KAI3728049.1"/>
    </source>
</evidence>
<accession>A0ACB9C1I2</accession>
<reference evidence="1 2" key="2">
    <citation type="journal article" date="2022" name="Mol. Ecol. Resour.">
        <title>The genomes of chicory, endive, great burdock and yacon provide insights into Asteraceae paleo-polyploidization history and plant inulin production.</title>
        <authorList>
            <person name="Fan W."/>
            <person name="Wang S."/>
            <person name="Wang H."/>
            <person name="Wang A."/>
            <person name="Jiang F."/>
            <person name="Liu H."/>
            <person name="Zhao H."/>
            <person name="Xu D."/>
            <person name="Zhang Y."/>
        </authorList>
    </citation>
    <scope>NUCLEOTIDE SEQUENCE [LARGE SCALE GENOMIC DNA]</scope>
    <source>
        <strain evidence="2">cv. Niubang</strain>
    </source>
</reference>
<keyword evidence="2" id="KW-1185">Reference proteome</keyword>
<protein>
    <submittedName>
        <fullName evidence="1">Uncharacterized protein</fullName>
    </submittedName>
</protein>